<evidence type="ECO:0000256" key="4">
    <source>
        <dbReference type="ARBA" id="ARBA00022741"/>
    </source>
</evidence>
<evidence type="ECO:0000256" key="2">
    <source>
        <dbReference type="ARBA" id="ARBA00022679"/>
    </source>
</evidence>
<dbReference type="Gene3D" id="3.30.160.60">
    <property type="entry name" value="Classic Zinc Finger"/>
    <property type="match status" value="1"/>
</dbReference>
<comment type="caution">
    <text evidence="6">The sequence shown here is derived from an EMBL/GenBank/DDBJ whole genome shotgun (WGS) entry which is preliminary data.</text>
</comment>
<evidence type="ECO:0000256" key="5">
    <source>
        <dbReference type="ARBA" id="ARBA00022840"/>
    </source>
</evidence>
<protein>
    <recommendedName>
        <fullName evidence="8">tRNA dimethylallyltransferase 2</fullName>
    </recommendedName>
</protein>
<dbReference type="GO" id="GO:0009691">
    <property type="term" value="P:cytokinin biosynthetic process"/>
    <property type="evidence" value="ECO:0007669"/>
    <property type="project" value="UniProtKB-KW"/>
</dbReference>
<dbReference type="Proteomes" id="UP001552299">
    <property type="component" value="Unassembled WGS sequence"/>
</dbReference>
<evidence type="ECO:0000313" key="6">
    <source>
        <dbReference type="EMBL" id="KAL0910423.1"/>
    </source>
</evidence>
<dbReference type="FunFam" id="3.30.160.60:FF:002405">
    <property type="entry name" value="tRNA dimethylallyltransferase"/>
    <property type="match status" value="1"/>
</dbReference>
<proteinExistence type="inferred from homology"/>
<dbReference type="AlphaFoldDB" id="A0ABD0UJP2"/>
<gene>
    <name evidence="6" type="ORF">M5K25_021404</name>
</gene>
<dbReference type="PANTHER" id="PTHR11088:SF82">
    <property type="entry name" value="TRNA DIMETHYLALLYLTRANSFERASE 2"/>
    <property type="match status" value="1"/>
</dbReference>
<dbReference type="InterPro" id="IPR039657">
    <property type="entry name" value="Dimethylallyltransferase"/>
</dbReference>
<dbReference type="EMBL" id="JANQDX010000016">
    <property type="protein sequence ID" value="KAL0910423.1"/>
    <property type="molecule type" value="Genomic_DNA"/>
</dbReference>
<dbReference type="Gene3D" id="3.40.50.300">
    <property type="entry name" value="P-loop containing nucleotide triphosphate hydrolases"/>
    <property type="match status" value="1"/>
</dbReference>
<keyword evidence="2" id="KW-0808">Transferase</keyword>
<reference evidence="6 7" key="1">
    <citation type="journal article" date="2024" name="Plant Biotechnol. J.">
        <title>Dendrobium thyrsiflorum genome and its molecular insights into genes involved in important horticultural traits.</title>
        <authorList>
            <person name="Chen B."/>
            <person name="Wang J.Y."/>
            <person name="Zheng P.J."/>
            <person name="Li K.L."/>
            <person name="Liang Y.M."/>
            <person name="Chen X.F."/>
            <person name="Zhang C."/>
            <person name="Zhao X."/>
            <person name="He X."/>
            <person name="Zhang G.Q."/>
            <person name="Liu Z.J."/>
            <person name="Xu Q."/>
        </authorList>
    </citation>
    <scope>NUCLEOTIDE SEQUENCE [LARGE SCALE GENOMIC DNA]</scope>
    <source>
        <strain evidence="6">GZMU011</strain>
    </source>
</reference>
<name>A0ABD0UJP2_DENTH</name>
<keyword evidence="4" id="KW-0547">Nucleotide-binding</keyword>
<evidence type="ECO:0000256" key="3">
    <source>
        <dbReference type="ARBA" id="ARBA00022712"/>
    </source>
</evidence>
<evidence type="ECO:0008006" key="8">
    <source>
        <dbReference type="Google" id="ProtNLM"/>
    </source>
</evidence>
<dbReference type="Pfam" id="PF01715">
    <property type="entry name" value="IPPT"/>
    <property type="match status" value="1"/>
</dbReference>
<keyword evidence="3" id="KW-0203">Cytokinin biosynthesis</keyword>
<organism evidence="6 7">
    <name type="scientific">Dendrobium thyrsiflorum</name>
    <name type="common">Pinecone-like raceme dendrobium</name>
    <name type="synonym">Orchid</name>
    <dbReference type="NCBI Taxonomy" id="117978"/>
    <lineage>
        <taxon>Eukaryota</taxon>
        <taxon>Viridiplantae</taxon>
        <taxon>Streptophyta</taxon>
        <taxon>Embryophyta</taxon>
        <taxon>Tracheophyta</taxon>
        <taxon>Spermatophyta</taxon>
        <taxon>Magnoliopsida</taxon>
        <taxon>Liliopsida</taxon>
        <taxon>Asparagales</taxon>
        <taxon>Orchidaceae</taxon>
        <taxon>Epidendroideae</taxon>
        <taxon>Malaxideae</taxon>
        <taxon>Dendrobiinae</taxon>
        <taxon>Dendrobium</taxon>
    </lineage>
</organism>
<evidence type="ECO:0000256" key="1">
    <source>
        <dbReference type="ARBA" id="ARBA00005842"/>
    </source>
</evidence>
<dbReference type="PANTHER" id="PTHR11088">
    <property type="entry name" value="TRNA DIMETHYLALLYLTRANSFERASE"/>
    <property type="match status" value="1"/>
</dbReference>
<dbReference type="InterPro" id="IPR027417">
    <property type="entry name" value="P-loop_NTPase"/>
</dbReference>
<comment type="similarity">
    <text evidence="1">Belongs to the IPP transferase family.</text>
</comment>
<keyword evidence="5" id="KW-0067">ATP-binding</keyword>
<dbReference type="GO" id="GO:0005524">
    <property type="term" value="F:ATP binding"/>
    <property type="evidence" value="ECO:0007669"/>
    <property type="project" value="UniProtKB-KW"/>
</dbReference>
<accession>A0ABD0UJP2</accession>
<keyword evidence="7" id="KW-1185">Reference proteome</keyword>
<evidence type="ECO:0000313" key="7">
    <source>
        <dbReference type="Proteomes" id="UP001552299"/>
    </source>
</evidence>
<dbReference type="GO" id="GO:0016740">
    <property type="term" value="F:transferase activity"/>
    <property type="evidence" value="ECO:0007669"/>
    <property type="project" value="UniProtKB-KW"/>
</dbReference>
<sequence>MMDEMLKKLLEVKATPVTLEARETIVGHGRRGNPNIFRGRKNLEVEILEGEDDMSPVESLSREERSIGIERRVADFSGKREDFYHRGAELKVEEGDLKKEAGLGHLQFEISLVSLGSCGVYRFRRDRSSSRIEDHLYLIHRYLSVYASSGVLPSSLFHGNPAEISCLNFEHYGYAVNVICISVMPGQKWGRADNFRYTCCFIWVDASLPVLDRNINTRVDCMIDAGLLEELSDIYKPKSDYTRGLKQAIGVREFEEFFKVYFLNNEALYTSACNSNNDVPNSVNITHISKPKFADILLSKDSEMRTLLVEAIDKFKANTRKLARRQKRRLNHLKTDFSWNLNYIDVTRAFSDEACDGWSALVLEPCVNIVRTFLLGGAESFTSNETSDDILKRLVSRELCTQYVCEACGNRVLRGTHEWEQHKKGRVHRKRFLRFKKSFSPDQHTDNYADVSKLQIIDFTSPKLST</sequence>